<keyword evidence="2" id="KW-0676">Redox-active center</keyword>
<evidence type="ECO:0000256" key="4">
    <source>
        <dbReference type="SAM" id="SignalP"/>
    </source>
</evidence>
<dbReference type="Pfam" id="PF13899">
    <property type="entry name" value="Thioredoxin_7"/>
    <property type="match status" value="1"/>
</dbReference>
<sequence>MNKFCSTLILVLATFFTSYSQINFENISLKEALEKADKEGKKVFIDVYTSWCGPCKIMDAEVFSDALLGERMSKSYIALKIDKEKSPHRKDLAKYPVKGYPTMLILDPKGLEIGRIYGRKNLGAFNKELDGYKNVKNHPIVDAIEAMKKQPNSAIVWRRSLHLLGKDFSLLSQHKLMAVYRDACENYYEKFNIKTIEGEADLRIFGAVKLPLEYPVVQFYLKDSIGYGTYLHINYMALAFKDEVKKAETEQQIEAIKVRAEVYYDYCFKARNGNMEDKSGFIAYIFDSENEITSEIKNKEGIDADTPPKLEQENLK</sequence>
<dbReference type="PROSITE" id="PS00194">
    <property type="entry name" value="THIOREDOXIN_1"/>
    <property type="match status" value="1"/>
</dbReference>
<evidence type="ECO:0000313" key="6">
    <source>
        <dbReference type="EMBL" id="CAA6826645.1"/>
    </source>
</evidence>
<evidence type="ECO:0000259" key="5">
    <source>
        <dbReference type="PROSITE" id="PS51352"/>
    </source>
</evidence>
<evidence type="ECO:0000256" key="2">
    <source>
        <dbReference type="ARBA" id="ARBA00023284"/>
    </source>
</evidence>
<protein>
    <submittedName>
        <fullName evidence="6">Thioredoxin domain-containing protein</fullName>
    </submittedName>
</protein>
<evidence type="ECO:0000256" key="3">
    <source>
        <dbReference type="SAM" id="MobiDB-lite"/>
    </source>
</evidence>
<organism evidence="6">
    <name type="scientific">uncultured Aureispira sp</name>
    <dbReference type="NCBI Taxonomy" id="1331704"/>
    <lineage>
        <taxon>Bacteria</taxon>
        <taxon>Pseudomonadati</taxon>
        <taxon>Bacteroidota</taxon>
        <taxon>Saprospiria</taxon>
        <taxon>Saprospirales</taxon>
        <taxon>Saprospiraceae</taxon>
        <taxon>Aureispira</taxon>
        <taxon>environmental samples</taxon>
    </lineage>
</organism>
<dbReference type="PANTHER" id="PTHR15337:SF11">
    <property type="entry name" value="THIOREDOXIN DOMAIN-CONTAINING PROTEIN"/>
    <property type="match status" value="1"/>
</dbReference>
<proteinExistence type="predicted"/>
<dbReference type="PROSITE" id="PS51352">
    <property type="entry name" value="THIOREDOXIN_2"/>
    <property type="match status" value="1"/>
</dbReference>
<gene>
    <name evidence="6" type="ORF">HELGO_WM20856</name>
</gene>
<dbReference type="InterPro" id="IPR051099">
    <property type="entry name" value="AGR/TXD"/>
</dbReference>
<evidence type="ECO:0000256" key="1">
    <source>
        <dbReference type="ARBA" id="ARBA00022729"/>
    </source>
</evidence>
<dbReference type="Gene3D" id="3.40.30.10">
    <property type="entry name" value="Glutaredoxin"/>
    <property type="match status" value="1"/>
</dbReference>
<dbReference type="AlphaFoldDB" id="A0A6S6U4K8"/>
<dbReference type="PANTHER" id="PTHR15337">
    <property type="entry name" value="ANTERIOR GRADIENT PROTEIN-RELATED"/>
    <property type="match status" value="1"/>
</dbReference>
<keyword evidence="1 4" id="KW-0732">Signal</keyword>
<dbReference type="SUPFAM" id="SSF52833">
    <property type="entry name" value="Thioredoxin-like"/>
    <property type="match status" value="1"/>
</dbReference>
<dbReference type="EMBL" id="CACVAQ010000384">
    <property type="protein sequence ID" value="CAA6826645.1"/>
    <property type="molecule type" value="Genomic_DNA"/>
</dbReference>
<feature type="domain" description="Thioredoxin" evidence="5">
    <location>
        <begin position="7"/>
        <end position="149"/>
    </location>
</feature>
<feature type="chain" id="PRO_5027923504" evidence="4">
    <location>
        <begin position="21"/>
        <end position="316"/>
    </location>
</feature>
<dbReference type="InterPro" id="IPR036249">
    <property type="entry name" value="Thioredoxin-like_sf"/>
</dbReference>
<feature type="region of interest" description="Disordered" evidence="3">
    <location>
        <begin position="297"/>
        <end position="316"/>
    </location>
</feature>
<dbReference type="InterPro" id="IPR017937">
    <property type="entry name" value="Thioredoxin_CS"/>
</dbReference>
<reference evidence="6" key="1">
    <citation type="submission" date="2020-01" db="EMBL/GenBank/DDBJ databases">
        <authorList>
            <person name="Meier V. D."/>
            <person name="Meier V D."/>
        </authorList>
    </citation>
    <scope>NUCLEOTIDE SEQUENCE</scope>
    <source>
        <strain evidence="6">HLG_WM_MAG_10</strain>
    </source>
</reference>
<accession>A0A6S6U4K8</accession>
<feature type="signal peptide" evidence="4">
    <location>
        <begin position="1"/>
        <end position="20"/>
    </location>
</feature>
<dbReference type="InterPro" id="IPR013766">
    <property type="entry name" value="Thioredoxin_domain"/>
</dbReference>
<name>A0A6S6U4K8_9BACT</name>